<dbReference type="OrthoDB" id="1435034at2759"/>
<evidence type="ECO:0000256" key="4">
    <source>
        <dbReference type="ARBA" id="ARBA00022614"/>
    </source>
</evidence>
<dbReference type="Gramene" id="rna1569">
    <property type="protein sequence ID" value="RHN78054.1"/>
    <property type="gene ID" value="gene1569"/>
</dbReference>
<reference evidence="13" key="4">
    <citation type="journal article" date="2018" name="Nat. Plants">
        <title>Whole-genome landscape of Medicago truncatula symbiotic genes.</title>
        <authorList>
            <person name="Pecrix Y."/>
            <person name="Gamas P."/>
            <person name="Carrere S."/>
        </authorList>
    </citation>
    <scope>NUCLEOTIDE SEQUENCE</scope>
    <source>
        <tissue evidence="13">Leaves</tissue>
    </source>
</reference>
<reference evidence="14" key="3">
    <citation type="submission" date="2015-04" db="UniProtKB">
        <authorList>
            <consortium name="EnsemblPlants"/>
        </authorList>
    </citation>
    <scope>IDENTIFICATION</scope>
    <source>
        <strain evidence="14">cv. Jemalong A17</strain>
    </source>
</reference>
<dbReference type="PANTHER" id="PTHR48063:SF98">
    <property type="entry name" value="LRR RECEPTOR-LIKE SERINE_THREONINE-PROTEIN KINASE FLS2"/>
    <property type="match status" value="1"/>
</dbReference>
<reference evidence="12 15" key="1">
    <citation type="journal article" date="2011" name="Nature">
        <title>The Medicago genome provides insight into the evolution of rhizobial symbioses.</title>
        <authorList>
            <person name="Young N.D."/>
            <person name="Debelle F."/>
            <person name="Oldroyd G.E."/>
            <person name="Geurts R."/>
            <person name="Cannon S.B."/>
            <person name="Udvardi M.K."/>
            <person name="Benedito V.A."/>
            <person name="Mayer K.F."/>
            <person name="Gouzy J."/>
            <person name="Schoof H."/>
            <person name="Van de Peer Y."/>
            <person name="Proost S."/>
            <person name="Cook D.R."/>
            <person name="Meyers B.C."/>
            <person name="Spannagl M."/>
            <person name="Cheung F."/>
            <person name="De Mita S."/>
            <person name="Krishnakumar V."/>
            <person name="Gundlach H."/>
            <person name="Zhou S."/>
            <person name="Mudge J."/>
            <person name="Bharti A.K."/>
            <person name="Murray J.D."/>
            <person name="Naoumkina M.A."/>
            <person name="Rosen B."/>
            <person name="Silverstein K.A."/>
            <person name="Tang H."/>
            <person name="Rombauts S."/>
            <person name="Zhao P.X."/>
            <person name="Zhou P."/>
            <person name="Barbe V."/>
            <person name="Bardou P."/>
            <person name="Bechner M."/>
            <person name="Bellec A."/>
            <person name="Berger A."/>
            <person name="Berges H."/>
            <person name="Bidwell S."/>
            <person name="Bisseling T."/>
            <person name="Choisne N."/>
            <person name="Couloux A."/>
            <person name="Denny R."/>
            <person name="Deshpande S."/>
            <person name="Dai X."/>
            <person name="Doyle J.J."/>
            <person name="Dudez A.M."/>
            <person name="Farmer A.D."/>
            <person name="Fouteau S."/>
            <person name="Franken C."/>
            <person name="Gibelin C."/>
            <person name="Gish J."/>
            <person name="Goldstein S."/>
            <person name="Gonzalez A.J."/>
            <person name="Green P.J."/>
            <person name="Hallab A."/>
            <person name="Hartog M."/>
            <person name="Hua A."/>
            <person name="Humphray S.J."/>
            <person name="Jeong D.H."/>
            <person name="Jing Y."/>
            <person name="Jocker A."/>
            <person name="Kenton S.M."/>
            <person name="Kim D.J."/>
            <person name="Klee K."/>
            <person name="Lai H."/>
            <person name="Lang C."/>
            <person name="Lin S."/>
            <person name="Macmil S.L."/>
            <person name="Magdelenat G."/>
            <person name="Matthews L."/>
            <person name="McCorrison J."/>
            <person name="Monaghan E.L."/>
            <person name="Mun J.H."/>
            <person name="Najar F.Z."/>
            <person name="Nicholson C."/>
            <person name="Noirot C."/>
            <person name="O'Bleness M."/>
            <person name="Paule C.R."/>
            <person name="Poulain J."/>
            <person name="Prion F."/>
            <person name="Qin B."/>
            <person name="Qu C."/>
            <person name="Retzel E.F."/>
            <person name="Riddle C."/>
            <person name="Sallet E."/>
            <person name="Samain S."/>
            <person name="Samson N."/>
            <person name="Sanders I."/>
            <person name="Saurat O."/>
            <person name="Scarpelli C."/>
            <person name="Schiex T."/>
            <person name="Segurens B."/>
            <person name="Severin A.J."/>
            <person name="Sherrier D.J."/>
            <person name="Shi R."/>
            <person name="Sims S."/>
            <person name="Singer S.R."/>
            <person name="Sinharoy S."/>
            <person name="Sterck L."/>
            <person name="Viollet A."/>
            <person name="Wang B.B."/>
            <person name="Wang K."/>
            <person name="Wang M."/>
            <person name="Wang X."/>
            <person name="Warfsmann J."/>
            <person name="Weissenbach J."/>
            <person name="White D.D."/>
            <person name="White J.D."/>
            <person name="Wiley G.B."/>
            <person name="Wincker P."/>
            <person name="Xing Y."/>
            <person name="Yang L."/>
            <person name="Yao Z."/>
            <person name="Ying F."/>
            <person name="Zhai J."/>
            <person name="Zhou L."/>
            <person name="Zuber A."/>
            <person name="Denarie J."/>
            <person name="Dixon R.A."/>
            <person name="May G.D."/>
            <person name="Schwartz D.C."/>
            <person name="Rogers J."/>
            <person name="Quetier F."/>
            <person name="Town C.D."/>
            <person name="Roe B.A."/>
        </authorList>
    </citation>
    <scope>NUCLEOTIDE SEQUENCE [LARGE SCALE GENOMIC DNA]</scope>
    <source>
        <strain evidence="12">A17</strain>
        <strain evidence="14 15">cv. Jemalong A17</strain>
    </source>
</reference>
<evidence type="ECO:0000256" key="6">
    <source>
        <dbReference type="ARBA" id="ARBA00022729"/>
    </source>
</evidence>
<comment type="subcellular location">
    <subcellularLocation>
        <location evidence="1">Cell membrane</location>
        <topology evidence="1">Single-pass type I membrane protein</topology>
    </subcellularLocation>
</comment>
<dbReference type="Pfam" id="PF00560">
    <property type="entry name" value="LRR_1"/>
    <property type="match status" value="7"/>
</dbReference>
<keyword evidence="15" id="KW-1185">Reference proteome</keyword>
<dbReference type="HOGENOM" id="CLU_000288_18_3_1"/>
<dbReference type="InterPro" id="IPR032675">
    <property type="entry name" value="LRR_dom_sf"/>
</dbReference>
<protein>
    <submittedName>
        <fullName evidence="12">LRR receptor-like kinase</fullName>
    </submittedName>
    <submittedName>
        <fullName evidence="13">Putative non-specific serine/threonine protein kinase</fullName>
        <ecNumber evidence="13">2.7.11.1</ecNumber>
    </submittedName>
</protein>
<dbReference type="KEGG" id="mtr:25482551"/>
<keyword evidence="11" id="KW-0325">Glycoprotein</keyword>
<evidence type="ECO:0000313" key="14">
    <source>
        <dbReference type="EnsemblPlants" id="KEH40627"/>
    </source>
</evidence>
<dbReference type="EMBL" id="CM001217">
    <property type="protein sequence ID" value="KEH40627.1"/>
    <property type="molecule type" value="Genomic_DNA"/>
</dbReference>
<evidence type="ECO:0000256" key="8">
    <source>
        <dbReference type="ARBA" id="ARBA00022989"/>
    </source>
</evidence>
<keyword evidence="5" id="KW-0812">Transmembrane</keyword>
<dbReference type="GO" id="GO:0005886">
    <property type="term" value="C:plasma membrane"/>
    <property type="evidence" value="ECO:0007669"/>
    <property type="project" value="UniProtKB-SubCell"/>
</dbReference>
<keyword evidence="3" id="KW-1003">Cell membrane</keyword>
<dbReference type="STRING" id="3880.A0A072VFN7"/>
<evidence type="ECO:0000256" key="11">
    <source>
        <dbReference type="ARBA" id="ARBA00023180"/>
    </source>
</evidence>
<keyword evidence="12" id="KW-0418">Kinase</keyword>
<reference evidence="12 15" key="2">
    <citation type="journal article" date="2014" name="BMC Genomics">
        <title>An improved genome release (version Mt4.0) for the model legume Medicago truncatula.</title>
        <authorList>
            <person name="Tang H."/>
            <person name="Krishnakumar V."/>
            <person name="Bidwell S."/>
            <person name="Rosen B."/>
            <person name="Chan A."/>
            <person name="Zhou S."/>
            <person name="Gentzbittel L."/>
            <person name="Childs K.L."/>
            <person name="Yandell M."/>
            <person name="Gundlach H."/>
            <person name="Mayer K.F."/>
            <person name="Schwartz D.C."/>
            <person name="Town C.D."/>
        </authorList>
    </citation>
    <scope>GENOME REANNOTATION</scope>
    <source>
        <strain evidence="12">A17</strain>
        <strain evidence="14 15">cv. Jemalong A17</strain>
    </source>
</reference>
<keyword evidence="6" id="KW-0732">Signal</keyword>
<dbReference type="EMBL" id="PSQE01000001">
    <property type="protein sequence ID" value="RHN78054.1"/>
    <property type="molecule type" value="Genomic_DNA"/>
</dbReference>
<dbReference type="Gene3D" id="3.80.10.10">
    <property type="entry name" value="Ribonuclease Inhibitor"/>
    <property type="match status" value="3"/>
</dbReference>
<evidence type="ECO:0000313" key="15">
    <source>
        <dbReference type="Proteomes" id="UP000002051"/>
    </source>
</evidence>
<name>A0A072VFN7_MEDTR</name>
<dbReference type="SUPFAM" id="SSF52058">
    <property type="entry name" value="L domain-like"/>
    <property type="match status" value="2"/>
</dbReference>
<keyword evidence="8" id="KW-1133">Transmembrane helix</keyword>
<sequence>MRRFIPSQLGNLSQLRHLDLSYNELIGEIPFQLGNLSLLQSLSLYGNLLRGTIPDDFGNVMQSLVHLYLSENSLEGKIPKSIGNICTLQSFEARDNRLSGGISDFIIHNNYSRCIGNASSLQDLYLSNNQFSGTIPDLSILSSLTWLILDDNNLIGEIPTSIGSLTELEILNLGGNSFEGIVSESHFTNLSKLEELDLSQNLPTVKVSANWVPPFQLQYLFLASCNLNSTFPNWILTQKLLLVLDISKNNITGKVSDLKLEYTYYPNIDLSSNQLEGSIPSLLLQAVALHLSNNKFSDLVSFLCSNIKPNSLGLLDISNNQLKGELPDCWNNLTSLYYVDLSNNKLSGKIPLSMGALVNMQDLVLRNNSLSGQLPSSLKNCSDKLAILDLGENTFHGPLPSWIGGSLQQLVILSL</sequence>
<evidence type="ECO:0000256" key="1">
    <source>
        <dbReference type="ARBA" id="ARBA00004251"/>
    </source>
</evidence>
<dbReference type="EnsemblPlants" id="KEH40627">
    <property type="protein sequence ID" value="KEH40627"/>
    <property type="gene ID" value="MTR_1g032480"/>
</dbReference>
<organism evidence="12 15">
    <name type="scientific">Medicago truncatula</name>
    <name type="common">Barrel medic</name>
    <name type="synonym">Medicago tribuloides</name>
    <dbReference type="NCBI Taxonomy" id="3880"/>
    <lineage>
        <taxon>Eukaryota</taxon>
        <taxon>Viridiplantae</taxon>
        <taxon>Streptophyta</taxon>
        <taxon>Embryophyta</taxon>
        <taxon>Tracheophyta</taxon>
        <taxon>Spermatophyta</taxon>
        <taxon>Magnoliopsida</taxon>
        <taxon>eudicotyledons</taxon>
        <taxon>Gunneridae</taxon>
        <taxon>Pentapetalae</taxon>
        <taxon>rosids</taxon>
        <taxon>fabids</taxon>
        <taxon>Fabales</taxon>
        <taxon>Fabaceae</taxon>
        <taxon>Papilionoideae</taxon>
        <taxon>50 kb inversion clade</taxon>
        <taxon>NPAAA clade</taxon>
        <taxon>Hologalegina</taxon>
        <taxon>IRL clade</taxon>
        <taxon>Trifolieae</taxon>
        <taxon>Medicago</taxon>
    </lineage>
</organism>
<dbReference type="InterPro" id="IPR046956">
    <property type="entry name" value="RLP23-like"/>
</dbReference>
<dbReference type="Proteomes" id="UP000265566">
    <property type="component" value="Chromosome 1"/>
</dbReference>
<keyword evidence="13" id="KW-0808">Transferase</keyword>
<evidence type="ECO:0000256" key="5">
    <source>
        <dbReference type="ARBA" id="ARBA00022692"/>
    </source>
</evidence>
<evidence type="ECO:0000256" key="10">
    <source>
        <dbReference type="ARBA" id="ARBA00023170"/>
    </source>
</evidence>
<evidence type="ECO:0000256" key="2">
    <source>
        <dbReference type="ARBA" id="ARBA00009592"/>
    </source>
</evidence>
<evidence type="ECO:0000256" key="3">
    <source>
        <dbReference type="ARBA" id="ARBA00022475"/>
    </source>
</evidence>
<dbReference type="PROSITE" id="PS51450">
    <property type="entry name" value="LRR"/>
    <property type="match status" value="1"/>
</dbReference>
<dbReference type="InterPro" id="IPR001611">
    <property type="entry name" value="Leu-rich_rpt"/>
</dbReference>
<dbReference type="PANTHER" id="PTHR48063">
    <property type="entry name" value="LRR RECEPTOR-LIKE KINASE"/>
    <property type="match status" value="1"/>
</dbReference>
<keyword evidence="13" id="KW-0723">Serine/threonine-protein kinase</keyword>
<keyword evidence="9" id="KW-0472">Membrane</keyword>
<evidence type="ECO:0000313" key="12">
    <source>
        <dbReference type="EMBL" id="KEH40627.1"/>
    </source>
</evidence>
<evidence type="ECO:0000313" key="13">
    <source>
        <dbReference type="EMBL" id="RHN78054.1"/>
    </source>
</evidence>
<keyword evidence="10 12" id="KW-0675">Receptor</keyword>
<dbReference type="Pfam" id="PF13855">
    <property type="entry name" value="LRR_8"/>
    <property type="match status" value="1"/>
</dbReference>
<dbReference type="FunFam" id="3.80.10.10:FF:000095">
    <property type="entry name" value="LRR receptor-like serine/threonine-protein kinase GSO1"/>
    <property type="match status" value="1"/>
</dbReference>
<keyword evidence="4" id="KW-0433">Leucine-rich repeat</keyword>
<dbReference type="EC" id="2.7.11.1" evidence="13"/>
<evidence type="ECO:0000256" key="7">
    <source>
        <dbReference type="ARBA" id="ARBA00022737"/>
    </source>
</evidence>
<evidence type="ECO:0000256" key="9">
    <source>
        <dbReference type="ARBA" id="ARBA00023136"/>
    </source>
</evidence>
<accession>A0A072VFN7</accession>
<gene>
    <name evidence="14" type="primary">25482551</name>
    <name evidence="12" type="ordered locus">MTR_1g032480</name>
    <name evidence="13" type="ORF">MtrunA17_Chr1g0161331</name>
</gene>
<dbReference type="FunFam" id="3.80.10.10:FF:000383">
    <property type="entry name" value="Leucine-rich repeat receptor protein kinase EMS1"/>
    <property type="match status" value="1"/>
</dbReference>
<dbReference type="SMART" id="SM00369">
    <property type="entry name" value="LRR_TYP"/>
    <property type="match status" value="5"/>
</dbReference>
<dbReference type="GO" id="GO:0004674">
    <property type="term" value="F:protein serine/threonine kinase activity"/>
    <property type="evidence" value="ECO:0007669"/>
    <property type="project" value="UniProtKB-KW"/>
</dbReference>
<keyword evidence="7" id="KW-0677">Repeat</keyword>
<comment type="similarity">
    <text evidence="2">Belongs to the RLP family.</text>
</comment>
<dbReference type="InterPro" id="IPR003591">
    <property type="entry name" value="Leu-rich_rpt_typical-subtyp"/>
</dbReference>
<proteinExistence type="inferred from homology"/>
<dbReference type="AlphaFoldDB" id="A0A072VFN7"/>
<dbReference type="Proteomes" id="UP000002051">
    <property type="component" value="Unassembled WGS sequence"/>
</dbReference>